<gene>
    <name evidence="1" type="ORF">GGQ73_004134</name>
</gene>
<evidence type="ECO:0000313" key="1">
    <source>
        <dbReference type="EMBL" id="MBB3948160.1"/>
    </source>
</evidence>
<dbReference type="AlphaFoldDB" id="A0A7W6C9H7"/>
<dbReference type="EMBL" id="JACIDV010000015">
    <property type="protein sequence ID" value="MBB3948160.1"/>
    <property type="molecule type" value="Genomic_DNA"/>
</dbReference>
<organism evidence="1 2">
    <name type="scientific">Rhizobium skierniewicense</name>
    <dbReference type="NCBI Taxonomy" id="984260"/>
    <lineage>
        <taxon>Bacteria</taxon>
        <taxon>Pseudomonadati</taxon>
        <taxon>Pseudomonadota</taxon>
        <taxon>Alphaproteobacteria</taxon>
        <taxon>Hyphomicrobiales</taxon>
        <taxon>Rhizobiaceae</taxon>
        <taxon>Rhizobium/Agrobacterium group</taxon>
        <taxon>Rhizobium</taxon>
    </lineage>
</organism>
<proteinExistence type="predicted"/>
<keyword evidence="2" id="KW-1185">Reference proteome</keyword>
<dbReference type="Proteomes" id="UP000565286">
    <property type="component" value="Unassembled WGS sequence"/>
</dbReference>
<protein>
    <submittedName>
        <fullName evidence="1">Uncharacterized protein</fullName>
    </submittedName>
</protein>
<name>A0A7W6C9H7_9HYPH</name>
<reference evidence="1 2" key="1">
    <citation type="submission" date="2020-08" db="EMBL/GenBank/DDBJ databases">
        <title>Genomic Encyclopedia of Type Strains, Phase IV (KMG-IV): sequencing the most valuable type-strain genomes for metagenomic binning, comparative biology and taxonomic classification.</title>
        <authorList>
            <person name="Goeker M."/>
        </authorList>
    </citation>
    <scope>NUCLEOTIDE SEQUENCE [LARGE SCALE GENOMIC DNA]</scope>
    <source>
        <strain evidence="1 2">DSM 26438</strain>
    </source>
</reference>
<sequence>MRALAKTDYFADPSSKTYVLFGGFIEALFPQSFHVQLKDDLGAMSGLENDCQYAGA</sequence>
<accession>A0A7W6C9H7</accession>
<evidence type="ECO:0000313" key="2">
    <source>
        <dbReference type="Proteomes" id="UP000565286"/>
    </source>
</evidence>
<comment type="caution">
    <text evidence="1">The sequence shown here is derived from an EMBL/GenBank/DDBJ whole genome shotgun (WGS) entry which is preliminary data.</text>
</comment>